<evidence type="ECO:0008006" key="13">
    <source>
        <dbReference type="Google" id="ProtNLM"/>
    </source>
</evidence>
<feature type="transmembrane region" description="Helical" evidence="10">
    <location>
        <begin position="134"/>
        <end position="155"/>
    </location>
</feature>
<evidence type="ECO:0000256" key="6">
    <source>
        <dbReference type="ARBA" id="ARBA00023136"/>
    </source>
</evidence>
<gene>
    <name evidence="11" type="ORF">AYBTSS11_LOCUS4871</name>
</gene>
<dbReference type="PANTHER" id="PTHR31651">
    <property type="match status" value="1"/>
</dbReference>
<dbReference type="Proteomes" id="UP001189624">
    <property type="component" value="Chromosome 2"/>
</dbReference>
<dbReference type="InterPro" id="IPR004776">
    <property type="entry name" value="Mem_transp_PIN-like"/>
</dbReference>
<dbReference type="GO" id="GO:0005789">
    <property type="term" value="C:endoplasmic reticulum membrane"/>
    <property type="evidence" value="ECO:0007669"/>
    <property type="project" value="UniProtKB-SubCell"/>
</dbReference>
<keyword evidence="2" id="KW-0813">Transport</keyword>
<protein>
    <recommendedName>
        <fullName evidence="13">PIN-like protein</fullName>
    </recommendedName>
</protein>
<evidence type="ECO:0000256" key="7">
    <source>
        <dbReference type="ARBA" id="ARBA00023294"/>
    </source>
</evidence>
<keyword evidence="6 10" id="KW-0472">Membrane</keyword>
<evidence type="ECO:0000256" key="1">
    <source>
        <dbReference type="ARBA" id="ARBA00004477"/>
    </source>
</evidence>
<evidence type="ECO:0000313" key="11">
    <source>
        <dbReference type="EMBL" id="CAJ1930730.1"/>
    </source>
</evidence>
<dbReference type="InterPro" id="IPR045033">
    <property type="entry name" value="PILS1/3/4/5/7"/>
</dbReference>
<evidence type="ECO:0000256" key="2">
    <source>
        <dbReference type="ARBA" id="ARBA00022448"/>
    </source>
</evidence>
<keyword evidence="7" id="KW-0927">Auxin signaling pathway</keyword>
<dbReference type="Gramene" id="rna-AYBTSS11_LOCUS4871">
    <property type="protein sequence ID" value="CAJ1930730.1"/>
    <property type="gene ID" value="gene-AYBTSS11_LOCUS4871"/>
</dbReference>
<comment type="subcellular location">
    <subcellularLocation>
        <location evidence="1">Endoplasmic reticulum membrane</location>
        <topology evidence="1">Multi-pass membrane protein</topology>
    </subcellularLocation>
</comment>
<evidence type="ECO:0000256" key="5">
    <source>
        <dbReference type="ARBA" id="ARBA00022989"/>
    </source>
</evidence>
<dbReference type="Pfam" id="PF03547">
    <property type="entry name" value="Mem_trans"/>
    <property type="match status" value="1"/>
</dbReference>
<dbReference type="EMBL" id="OY731399">
    <property type="protein sequence ID" value="CAJ1930730.1"/>
    <property type="molecule type" value="Genomic_DNA"/>
</dbReference>
<keyword evidence="3 10" id="KW-0812">Transmembrane</keyword>
<evidence type="ECO:0000256" key="4">
    <source>
        <dbReference type="ARBA" id="ARBA00022824"/>
    </source>
</evidence>
<dbReference type="GO" id="GO:0080162">
    <property type="term" value="P:endoplasmic reticulum to cytosol auxin transport"/>
    <property type="evidence" value="ECO:0007669"/>
    <property type="project" value="InterPro"/>
</dbReference>
<dbReference type="AlphaFoldDB" id="A0AA86RX87"/>
<sequence length="156" mass="16767">MQIVGFTVGVIPPIRKLMIGRGAPLYVIEDSVTMLGDAAIPVITLIMGANLLKGLKGANTSFWTIVGIVVVRYIILPILGVLVITGAIQLGLVQPDPLYQFVLLLEYALPPAMSISTIAQLFGAGEGECSVIMLWTYVLASVAVTLWSTYFMWLVA</sequence>
<evidence type="ECO:0000256" key="3">
    <source>
        <dbReference type="ARBA" id="ARBA00022692"/>
    </source>
</evidence>
<feature type="transmembrane region" description="Helical" evidence="10">
    <location>
        <begin position="98"/>
        <end position="122"/>
    </location>
</feature>
<proteinExistence type="inferred from homology"/>
<keyword evidence="12" id="KW-1185">Reference proteome</keyword>
<feature type="transmembrane region" description="Helical" evidence="10">
    <location>
        <begin position="64"/>
        <end position="92"/>
    </location>
</feature>
<reference evidence="11" key="1">
    <citation type="submission" date="2023-10" db="EMBL/GenBank/DDBJ databases">
        <authorList>
            <person name="Domelevo Entfellner J.-B."/>
        </authorList>
    </citation>
    <scope>NUCLEOTIDE SEQUENCE</scope>
</reference>
<evidence type="ECO:0000256" key="8">
    <source>
        <dbReference type="ARBA" id="ARBA00025100"/>
    </source>
</evidence>
<keyword evidence="5 10" id="KW-1133">Transmembrane helix</keyword>
<accession>A0AA86RX87</accession>
<comment type="function">
    <text evidence="8">Involved in cellular auxin homeostasis by regulating auxin metabolism. Regulates intracellular auxin accumulation at the endoplasmic reticulum and thus auxin availability for nuclear auxin signaling.</text>
</comment>
<feature type="transmembrane region" description="Helical" evidence="10">
    <location>
        <begin position="32"/>
        <end position="52"/>
    </location>
</feature>
<dbReference type="GO" id="GO:0009734">
    <property type="term" value="P:auxin-activated signaling pathway"/>
    <property type="evidence" value="ECO:0007669"/>
    <property type="project" value="UniProtKB-KW"/>
</dbReference>
<dbReference type="PANTHER" id="PTHR31651:SF21">
    <property type="entry name" value="AUXIN EFFLUX CARRIER FAMILY PROTEIN"/>
    <property type="match status" value="1"/>
</dbReference>
<name>A0AA86RX87_9FABA</name>
<evidence type="ECO:0000256" key="10">
    <source>
        <dbReference type="SAM" id="Phobius"/>
    </source>
</evidence>
<keyword evidence="4" id="KW-0256">Endoplasmic reticulum</keyword>
<evidence type="ECO:0000256" key="9">
    <source>
        <dbReference type="ARBA" id="ARBA00025752"/>
    </source>
</evidence>
<comment type="similarity">
    <text evidence="9">Belongs to the auxin efflux carrier (TC 2.A.69.2) family.</text>
</comment>
<evidence type="ECO:0000313" key="12">
    <source>
        <dbReference type="Proteomes" id="UP001189624"/>
    </source>
</evidence>
<organism evidence="11 12">
    <name type="scientific">Sphenostylis stenocarpa</name>
    <dbReference type="NCBI Taxonomy" id="92480"/>
    <lineage>
        <taxon>Eukaryota</taxon>
        <taxon>Viridiplantae</taxon>
        <taxon>Streptophyta</taxon>
        <taxon>Embryophyta</taxon>
        <taxon>Tracheophyta</taxon>
        <taxon>Spermatophyta</taxon>
        <taxon>Magnoliopsida</taxon>
        <taxon>eudicotyledons</taxon>
        <taxon>Gunneridae</taxon>
        <taxon>Pentapetalae</taxon>
        <taxon>rosids</taxon>
        <taxon>fabids</taxon>
        <taxon>Fabales</taxon>
        <taxon>Fabaceae</taxon>
        <taxon>Papilionoideae</taxon>
        <taxon>50 kb inversion clade</taxon>
        <taxon>NPAAA clade</taxon>
        <taxon>indigoferoid/millettioid clade</taxon>
        <taxon>Phaseoleae</taxon>
        <taxon>Sphenostylis</taxon>
    </lineage>
</organism>